<dbReference type="Gene3D" id="2.60.120.200">
    <property type="match status" value="1"/>
</dbReference>
<evidence type="ECO:0000259" key="8">
    <source>
        <dbReference type="Pfam" id="PF17851"/>
    </source>
</evidence>
<feature type="site" description="Important for catalytic activity, responsible for pKa modulation of the active site Glu and correct orientation of both the proton donor and substrate" evidence="5">
    <location>
        <position position="156"/>
    </location>
</feature>
<evidence type="ECO:0000256" key="6">
    <source>
        <dbReference type="RuleBase" id="RU361187"/>
    </source>
</evidence>
<dbReference type="InterPro" id="IPR051795">
    <property type="entry name" value="Glycosyl_Hydrlase_43"/>
</dbReference>
<gene>
    <name evidence="9" type="ORF">PK35_16595</name>
</gene>
<comment type="similarity">
    <text evidence="1 6">Belongs to the glycosyl hydrolase 43 family.</text>
</comment>
<dbReference type="InterPro" id="IPR041542">
    <property type="entry name" value="GH43_C2"/>
</dbReference>
<dbReference type="OrthoDB" id="9801455at2"/>
<dbReference type="AlphaFoldDB" id="A0A0D7VW39"/>
<dbReference type="GO" id="GO:0004553">
    <property type="term" value="F:hydrolase activity, hydrolyzing O-glycosyl compounds"/>
    <property type="evidence" value="ECO:0007669"/>
    <property type="project" value="InterPro"/>
</dbReference>
<feature type="active site" description="Proton acceptor" evidence="4">
    <location>
        <position position="48"/>
    </location>
</feature>
<keyword evidence="2 6" id="KW-0378">Hydrolase</keyword>
<dbReference type="Pfam" id="PF04616">
    <property type="entry name" value="Glyco_hydro_43"/>
    <property type="match status" value="1"/>
</dbReference>
<feature type="signal peptide" evidence="7">
    <location>
        <begin position="1"/>
        <end position="18"/>
    </location>
</feature>
<comment type="caution">
    <text evidence="9">The sequence shown here is derived from an EMBL/GenBank/DDBJ whole genome shotgun (WGS) entry which is preliminary data.</text>
</comment>
<evidence type="ECO:0000256" key="4">
    <source>
        <dbReference type="PIRSR" id="PIRSR606710-1"/>
    </source>
</evidence>
<keyword evidence="10" id="KW-1185">Reference proteome</keyword>
<organism evidence="9 10">
    <name type="scientific">Neotamlana nanhaiensis</name>
    <dbReference type="NCBI Taxonomy" id="1382798"/>
    <lineage>
        <taxon>Bacteria</taxon>
        <taxon>Pseudomonadati</taxon>
        <taxon>Bacteroidota</taxon>
        <taxon>Flavobacteriia</taxon>
        <taxon>Flavobacteriales</taxon>
        <taxon>Flavobacteriaceae</taxon>
        <taxon>Neotamlana</taxon>
    </lineage>
</organism>
<dbReference type="PANTHER" id="PTHR42812">
    <property type="entry name" value="BETA-XYLOSIDASE"/>
    <property type="match status" value="1"/>
</dbReference>
<dbReference type="CDD" id="cd09001">
    <property type="entry name" value="GH43_FsAxh1-like"/>
    <property type="match status" value="1"/>
</dbReference>
<feature type="chain" id="PRO_5002325232" evidence="7">
    <location>
        <begin position="19"/>
        <end position="543"/>
    </location>
</feature>
<evidence type="ECO:0000313" key="10">
    <source>
        <dbReference type="Proteomes" id="UP000032361"/>
    </source>
</evidence>
<dbReference type="Pfam" id="PF17851">
    <property type="entry name" value="GH43_C2"/>
    <property type="match status" value="1"/>
</dbReference>
<feature type="domain" description="Beta-xylosidase C-terminal Concanavalin A-like" evidence="8">
    <location>
        <begin position="343"/>
        <end position="539"/>
    </location>
</feature>
<sequence length="543" mass="60798">MKLSTVITALFFATTLFAQNKPYISDVWVGDNGNGTYSNPIIYSDYSDPDVARVGDDYFMTASSFNAAPGLPILHSKDMINWKLINHALPEQIPVETFNIPQHGNGVWAPAIRYHNNELYIYWGDPDFGIYMVKTKDPFGKWDHPVLVMEGKGLIDPCPLFDDDGNAYLVHAYAGSRAGVKSLLSVNKMNPEGTKVIDKGVHVFDGHEDHETVEGSKFYKRNGYYYIFAPAGGVATGWQLILRSKDIYGPYEEKVVLEQGSTKINGPHQGAWVETPNAESWFYHFQDVDAYGRIVHLQPMSWKNDWPVMGEDFDGNGIGEPVAKHKKPNIGKTYPIETPVETDIFDGDNIGLQWQWNANPNVLWHAKLRGKNHLRLFSIKPTEALPNLWLMPNLLLQKFPAPSFTASTKITLHPEEATKGKTAGLIIMGMDYATLSISHNENGFYINQTEAIKAIDGAPEVVNESVKLKSNSAYFKVEVTAPDAMCQFFYSENGKKFKKIGKPFKAKEGKWIGAKVGLFSVSTIEDKRGGYADVDYFKISKND</sequence>
<dbReference type="PATRIC" id="fig|1382798.3.peg.2325"/>
<evidence type="ECO:0000256" key="7">
    <source>
        <dbReference type="SAM" id="SignalP"/>
    </source>
</evidence>
<proteinExistence type="inferred from homology"/>
<keyword evidence="3 6" id="KW-0326">Glycosidase</keyword>
<dbReference type="SUPFAM" id="SSF49899">
    <property type="entry name" value="Concanavalin A-like lectins/glucanases"/>
    <property type="match status" value="1"/>
</dbReference>
<name>A0A0D7VW39_9FLAO</name>
<dbReference type="Gene3D" id="2.115.10.20">
    <property type="entry name" value="Glycosyl hydrolase domain, family 43"/>
    <property type="match status" value="1"/>
</dbReference>
<evidence type="ECO:0000256" key="1">
    <source>
        <dbReference type="ARBA" id="ARBA00009865"/>
    </source>
</evidence>
<dbReference type="GO" id="GO:0005975">
    <property type="term" value="P:carbohydrate metabolic process"/>
    <property type="evidence" value="ECO:0007669"/>
    <property type="project" value="InterPro"/>
</dbReference>
<dbReference type="RefSeq" id="WP_044627696.1">
    <property type="nucleotide sequence ID" value="NZ_JTDV01000019.1"/>
</dbReference>
<reference evidence="9 10" key="1">
    <citation type="journal article" date="2015" name="Antonie Van Leeuwenhoek">
        <title>Tamlana nanhaiensis sp. nov., isolated from surface seawater collected from the South China Sea.</title>
        <authorList>
            <person name="Liu X."/>
            <person name="Lai Q."/>
            <person name="Du Y."/>
            <person name="Li G."/>
            <person name="Sun F."/>
            <person name="Shao Z."/>
        </authorList>
    </citation>
    <scope>NUCLEOTIDE SEQUENCE [LARGE SCALE GENOMIC DNA]</scope>
    <source>
        <strain evidence="9 10">FHC16</strain>
    </source>
</reference>
<dbReference type="InterPro" id="IPR006710">
    <property type="entry name" value="Glyco_hydro_43"/>
</dbReference>
<evidence type="ECO:0000313" key="9">
    <source>
        <dbReference type="EMBL" id="KJD31095.1"/>
    </source>
</evidence>
<feature type="active site" description="Proton donor" evidence="4">
    <location>
        <position position="214"/>
    </location>
</feature>
<dbReference type="SUPFAM" id="SSF75005">
    <property type="entry name" value="Arabinanase/levansucrase/invertase"/>
    <property type="match status" value="1"/>
</dbReference>
<keyword evidence="7" id="KW-0732">Signal</keyword>
<protein>
    <submittedName>
        <fullName evidence="9">Glycoside hydrolase</fullName>
    </submittedName>
</protein>
<evidence type="ECO:0000256" key="5">
    <source>
        <dbReference type="PIRSR" id="PIRSR606710-2"/>
    </source>
</evidence>
<dbReference type="Proteomes" id="UP000032361">
    <property type="component" value="Unassembled WGS sequence"/>
</dbReference>
<accession>A0A0D7VW39</accession>
<dbReference type="PANTHER" id="PTHR42812:SF12">
    <property type="entry name" value="BETA-XYLOSIDASE-RELATED"/>
    <property type="match status" value="1"/>
</dbReference>
<evidence type="ECO:0000256" key="3">
    <source>
        <dbReference type="ARBA" id="ARBA00023295"/>
    </source>
</evidence>
<dbReference type="EMBL" id="JTDV01000019">
    <property type="protein sequence ID" value="KJD31095.1"/>
    <property type="molecule type" value="Genomic_DNA"/>
</dbReference>
<dbReference type="InterPro" id="IPR013320">
    <property type="entry name" value="ConA-like_dom_sf"/>
</dbReference>
<evidence type="ECO:0000256" key="2">
    <source>
        <dbReference type="ARBA" id="ARBA00022801"/>
    </source>
</evidence>
<dbReference type="InterPro" id="IPR023296">
    <property type="entry name" value="Glyco_hydro_beta-prop_sf"/>
</dbReference>
<dbReference type="STRING" id="1382798.PK35_16595"/>